<dbReference type="AlphaFoldDB" id="A0A1H3NM10"/>
<dbReference type="InterPro" id="IPR000286">
    <property type="entry name" value="HDACs"/>
</dbReference>
<dbReference type="PRINTS" id="PR01270">
    <property type="entry name" value="HDASUPER"/>
</dbReference>
<dbReference type="PANTHER" id="PTHR10625">
    <property type="entry name" value="HISTONE DEACETYLASE HDAC1-RELATED"/>
    <property type="match status" value="1"/>
</dbReference>
<accession>A0A1H3NM10</accession>
<dbReference type="EMBL" id="FNPX01000004">
    <property type="protein sequence ID" value="SDY89700.1"/>
    <property type="molecule type" value="Genomic_DNA"/>
</dbReference>
<evidence type="ECO:0000259" key="5">
    <source>
        <dbReference type="Pfam" id="PF00850"/>
    </source>
</evidence>
<dbReference type="UniPathway" id="UPA00040"/>
<keyword evidence="4" id="KW-0006">Acetoin catabolism</keyword>
<sequence length="375" mass="40768">MTPLLLGSEIYRGSSYGKWHPLRVPRVSTVLDLTRAMGWLPAAQFRTSPRAKPAALTVWHTPEYLAALQSAETTGAVDSGTRDRHGLGTNSNPVFAEMYRRPATGAGASLLAGELLRDGGRVHNPGGGTHHGMPDRANGFCYLNDAVLGILSLRRNGVRRIAYIDIDAHHMDGVEHAFSDDPDTLLISTHEERRWPFTGALMDAGIGQTFNLPLPRATNDTEFAHVRDRLIRPAVEAFGPDAIVLQCGADAVEEDPLSRLTLSNNAHFDTLAALTPLAPRFLLLGGGGYNPWSVGRLWSGAWAVLSDQDIPDRLPPNAEAVLRGLRFDGNSRGKNPPDHWFTTIRDAPRSGVIRGEVWDRVAHLAARIGTMPKAG</sequence>
<feature type="domain" description="Histone deacetylase" evidence="5">
    <location>
        <begin position="20"/>
        <end position="304"/>
    </location>
</feature>
<dbReference type="InterPro" id="IPR003085">
    <property type="entry name" value="AcuC"/>
</dbReference>
<dbReference type="GO" id="GO:0045150">
    <property type="term" value="P:acetoin catabolic process"/>
    <property type="evidence" value="ECO:0007669"/>
    <property type="project" value="UniProtKB-UniPathway"/>
</dbReference>
<dbReference type="OrthoDB" id="9808367at2"/>
<evidence type="ECO:0000256" key="4">
    <source>
        <dbReference type="ARBA" id="ARBA00022627"/>
    </source>
</evidence>
<reference evidence="7" key="1">
    <citation type="submission" date="2016-10" db="EMBL/GenBank/DDBJ databases">
        <authorList>
            <person name="Varghese N."/>
            <person name="Submissions S."/>
        </authorList>
    </citation>
    <scope>NUCLEOTIDE SEQUENCE [LARGE SCALE GENOMIC DNA]</scope>
    <source>
        <strain evidence="7">DSM 100420</strain>
    </source>
</reference>
<dbReference type="PANTHER" id="PTHR10625:SF10">
    <property type="entry name" value="HISTONE DEACETYLASE HDAC1"/>
    <property type="match status" value="1"/>
</dbReference>
<gene>
    <name evidence="6" type="ORF">SAMN05444004_10426</name>
</gene>
<evidence type="ECO:0000256" key="2">
    <source>
        <dbReference type="ARBA" id="ARBA00005947"/>
    </source>
</evidence>
<dbReference type="STRING" id="1244108.SAMN05444004_10426"/>
<keyword evidence="7" id="KW-1185">Reference proteome</keyword>
<dbReference type="InterPro" id="IPR037138">
    <property type="entry name" value="His_deacetylse_dom_sf"/>
</dbReference>
<proteinExistence type="inferred from homology"/>
<dbReference type="RefSeq" id="WP_092643907.1">
    <property type="nucleotide sequence ID" value="NZ_FNPX01000004.1"/>
</dbReference>
<evidence type="ECO:0000256" key="1">
    <source>
        <dbReference type="ARBA" id="ARBA00005101"/>
    </source>
</evidence>
<dbReference type="GO" id="GO:0004407">
    <property type="term" value="F:histone deacetylase activity"/>
    <property type="evidence" value="ECO:0007669"/>
    <property type="project" value="TreeGrafter"/>
</dbReference>
<protein>
    <recommendedName>
        <fullName evidence="3">Acetoin utilization protein AcuC</fullName>
    </recommendedName>
</protein>
<name>A0A1H3NM10_9RHOB</name>
<dbReference type="Gene3D" id="3.40.800.20">
    <property type="entry name" value="Histone deacetylase domain"/>
    <property type="match status" value="1"/>
</dbReference>
<evidence type="ECO:0000313" key="6">
    <source>
        <dbReference type="EMBL" id="SDY89700.1"/>
    </source>
</evidence>
<comment type="pathway">
    <text evidence="1">Ketone degradation; acetoin degradation.</text>
</comment>
<dbReference type="Pfam" id="PF00850">
    <property type="entry name" value="Hist_deacetyl"/>
    <property type="match status" value="1"/>
</dbReference>
<dbReference type="InterPro" id="IPR023801">
    <property type="entry name" value="His_deacetylse_dom"/>
</dbReference>
<comment type="similarity">
    <text evidence="2">Belongs to the histone deacetylase family.</text>
</comment>
<dbReference type="Proteomes" id="UP000198914">
    <property type="component" value="Unassembled WGS sequence"/>
</dbReference>
<dbReference type="SUPFAM" id="SSF52768">
    <property type="entry name" value="Arginase/deacetylase"/>
    <property type="match status" value="1"/>
</dbReference>
<organism evidence="6 7">
    <name type="scientific">Jannaschia faecimaris</name>
    <dbReference type="NCBI Taxonomy" id="1244108"/>
    <lineage>
        <taxon>Bacteria</taxon>
        <taxon>Pseudomonadati</taxon>
        <taxon>Pseudomonadota</taxon>
        <taxon>Alphaproteobacteria</taxon>
        <taxon>Rhodobacterales</taxon>
        <taxon>Roseobacteraceae</taxon>
        <taxon>Jannaschia</taxon>
    </lineage>
</organism>
<dbReference type="InterPro" id="IPR023696">
    <property type="entry name" value="Ureohydrolase_dom_sf"/>
</dbReference>
<dbReference type="CDD" id="cd09994">
    <property type="entry name" value="HDAC_AcuC_like"/>
    <property type="match status" value="1"/>
</dbReference>
<evidence type="ECO:0000313" key="7">
    <source>
        <dbReference type="Proteomes" id="UP000198914"/>
    </source>
</evidence>
<evidence type="ECO:0000256" key="3">
    <source>
        <dbReference type="ARBA" id="ARBA00020218"/>
    </source>
</evidence>
<dbReference type="GO" id="GO:0040029">
    <property type="term" value="P:epigenetic regulation of gene expression"/>
    <property type="evidence" value="ECO:0007669"/>
    <property type="project" value="TreeGrafter"/>
</dbReference>